<evidence type="ECO:0000256" key="1">
    <source>
        <dbReference type="SAM" id="Phobius"/>
    </source>
</evidence>
<evidence type="ECO:0000313" key="3">
    <source>
        <dbReference type="Proteomes" id="UP000215261"/>
    </source>
</evidence>
<name>A0A231PTG7_9LACO</name>
<sequence>MLMLLVPFINKVVDSLNKKEYLILLICVTIFAGVFPIIGNRIFGQETGFSILLAVYLFGGYIRKHGLKIKVSSIYIYVSIIVIYMGMLSSLVILGKLTSFSGHFDRFMYGIFPLIESVLIFLLVIELKPFTNKGINTIASSVFSTYLVTQNHSMVTIIWERIFNVSKLENIFLIILTGFGIAVFLLLLTVLIDKVRIFLFRKLKFEESVLKLVDKIIKNN</sequence>
<feature type="transmembrane region" description="Helical" evidence="1">
    <location>
        <begin position="171"/>
        <end position="192"/>
    </location>
</feature>
<proteinExistence type="predicted"/>
<keyword evidence="1" id="KW-0472">Membrane</keyword>
<accession>A0A231PTG7</accession>
<feature type="transmembrane region" description="Helical" evidence="1">
    <location>
        <begin position="107"/>
        <end position="125"/>
    </location>
</feature>
<feature type="transmembrane region" description="Helical" evidence="1">
    <location>
        <begin position="74"/>
        <end position="95"/>
    </location>
</feature>
<feature type="transmembrane region" description="Helical" evidence="1">
    <location>
        <begin position="21"/>
        <end position="38"/>
    </location>
</feature>
<evidence type="ECO:0008006" key="4">
    <source>
        <dbReference type="Google" id="ProtNLM"/>
    </source>
</evidence>
<feature type="transmembrane region" description="Helical" evidence="1">
    <location>
        <begin position="137"/>
        <end position="159"/>
    </location>
</feature>
<reference evidence="2 3" key="1">
    <citation type="submission" date="2016-03" db="EMBL/GenBank/DDBJ databases">
        <title>Sequencing of Lactobacillus Species from Commercial Turkeys.</title>
        <authorList>
            <person name="Johnson T.J."/>
            <person name="Youmans B.P."/>
            <person name="Case K.A."/>
        </authorList>
    </citation>
    <scope>NUCLEOTIDE SEQUENCE [LARGE SCALE GENOMIC DNA]</scope>
    <source>
        <strain evidence="2 3">UMNLA1</strain>
    </source>
</reference>
<comment type="caution">
    <text evidence="2">The sequence shown here is derived from an EMBL/GenBank/DDBJ whole genome shotgun (WGS) entry which is preliminary data.</text>
</comment>
<organism evidence="2 3">
    <name type="scientific">Ligilactobacillus agilis</name>
    <dbReference type="NCBI Taxonomy" id="1601"/>
    <lineage>
        <taxon>Bacteria</taxon>
        <taxon>Bacillati</taxon>
        <taxon>Bacillota</taxon>
        <taxon>Bacilli</taxon>
        <taxon>Lactobacillales</taxon>
        <taxon>Lactobacillaceae</taxon>
        <taxon>Ligilactobacillus</taxon>
    </lineage>
</organism>
<protein>
    <recommendedName>
        <fullName evidence="4">Acyltransferase 3 domain-containing protein</fullName>
    </recommendedName>
</protein>
<gene>
    <name evidence="2" type="ORF">AYP69_10955</name>
</gene>
<dbReference type="EMBL" id="LUGO01000023">
    <property type="protein sequence ID" value="OXS41850.1"/>
    <property type="molecule type" value="Genomic_DNA"/>
</dbReference>
<keyword evidence="1" id="KW-0812">Transmembrane</keyword>
<dbReference type="Proteomes" id="UP000215261">
    <property type="component" value="Unassembled WGS sequence"/>
</dbReference>
<keyword evidence="1" id="KW-1133">Transmembrane helix</keyword>
<evidence type="ECO:0000313" key="2">
    <source>
        <dbReference type="EMBL" id="OXS41850.1"/>
    </source>
</evidence>
<feature type="transmembrane region" description="Helical" evidence="1">
    <location>
        <begin position="44"/>
        <end position="62"/>
    </location>
</feature>
<dbReference type="AlphaFoldDB" id="A0A231PTG7"/>